<keyword evidence="1" id="KW-0472">Membrane</keyword>
<dbReference type="EMBL" id="JBHUMY010000041">
    <property type="protein sequence ID" value="MFD2663325.1"/>
    <property type="molecule type" value="Genomic_DNA"/>
</dbReference>
<dbReference type="Proteomes" id="UP001597493">
    <property type="component" value="Unassembled WGS sequence"/>
</dbReference>
<feature type="transmembrane region" description="Helical" evidence="1">
    <location>
        <begin position="223"/>
        <end position="246"/>
    </location>
</feature>
<reference evidence="3" key="1">
    <citation type="journal article" date="2019" name="Int. J. Syst. Evol. Microbiol.">
        <title>The Global Catalogue of Microorganisms (GCM) 10K type strain sequencing project: providing services to taxonomists for standard genome sequencing and annotation.</title>
        <authorList>
            <consortium name="The Broad Institute Genomics Platform"/>
            <consortium name="The Broad Institute Genome Sequencing Center for Infectious Disease"/>
            <person name="Wu L."/>
            <person name="Ma J."/>
        </authorList>
    </citation>
    <scope>NUCLEOTIDE SEQUENCE [LARGE SCALE GENOMIC DNA]</scope>
    <source>
        <strain evidence="3">TISTR 1827</strain>
    </source>
</reference>
<evidence type="ECO:0000313" key="2">
    <source>
        <dbReference type="EMBL" id="MFD2663325.1"/>
    </source>
</evidence>
<evidence type="ECO:0000256" key="1">
    <source>
        <dbReference type="SAM" id="Phobius"/>
    </source>
</evidence>
<organism evidence="2 3">
    <name type="scientific">Paenibacillus thailandensis</name>
    <dbReference type="NCBI Taxonomy" id="393250"/>
    <lineage>
        <taxon>Bacteria</taxon>
        <taxon>Bacillati</taxon>
        <taxon>Bacillota</taxon>
        <taxon>Bacilli</taxon>
        <taxon>Bacillales</taxon>
        <taxon>Paenibacillaceae</taxon>
        <taxon>Paenibacillus</taxon>
    </lineage>
</organism>
<feature type="transmembrane region" description="Helical" evidence="1">
    <location>
        <begin position="410"/>
        <end position="437"/>
    </location>
</feature>
<keyword evidence="3" id="KW-1185">Reference proteome</keyword>
<feature type="transmembrane region" description="Helical" evidence="1">
    <location>
        <begin position="30"/>
        <end position="47"/>
    </location>
</feature>
<evidence type="ECO:0000313" key="3">
    <source>
        <dbReference type="Proteomes" id="UP001597493"/>
    </source>
</evidence>
<accession>A0ABW5R4K4</accession>
<sequence length="510" mass="54888">MKERGAVRHAILSVGLPGGRRNRIDPMKPILFTLAITAYLCSVFFPGALWSSIVSALSLAVIAAVFRSVTGFVKAAGTVFLTIGGFLLAVGGASLQEALLSFGYMLNVLSLFALVPLIAIPLRLGKYERGVQAMIRSRVRHSGALYAVTSSLSYMFCAFMNLAALPMVHQTIRPSLELYPIQDRDRFVSRAITHGYSMPVLWSPLAPIMGIVVEMTGVRWIDILPVVIPFSLIGLALDIGMGMWIAKRRIIRRANGAGAIGELAEAKDSPVEANGVEERLKLAATQGNRARFADILKSGGAKHPAQIIAAILLFNALISIMEGLTNLGFLMLVSVTVVPFALVWSMLIGQGRQFLKEARKSMPEQLLRMQDQFFVYLSAGFMITAIQTTGAGHVLNEGIAAFKDWIGSEMFLLCIPFIPFVLAFAGLHPAVGLALAAESLDPAALGLPPHLTAIAMLTGATTAFLMGPYNATAGMMAGLIERSPYNVSNWNAPYTAAYMGLSLLLLLILH</sequence>
<feature type="transmembrane region" description="Helical" evidence="1">
    <location>
        <begin position="143"/>
        <end position="168"/>
    </location>
</feature>
<feature type="transmembrane region" description="Helical" evidence="1">
    <location>
        <begin position="327"/>
        <end position="352"/>
    </location>
</feature>
<feature type="transmembrane region" description="Helical" evidence="1">
    <location>
        <begin position="491"/>
        <end position="509"/>
    </location>
</feature>
<feature type="transmembrane region" description="Helical" evidence="1">
    <location>
        <begin position="76"/>
        <end position="95"/>
    </location>
</feature>
<dbReference type="RefSeq" id="WP_379279170.1">
    <property type="nucleotide sequence ID" value="NZ_JBHUGT010000039.1"/>
</dbReference>
<name>A0ABW5R4K4_9BACL</name>
<proteinExistence type="predicted"/>
<feature type="transmembrane region" description="Helical" evidence="1">
    <location>
        <begin position="373"/>
        <end position="390"/>
    </location>
</feature>
<keyword evidence="1" id="KW-0812">Transmembrane</keyword>
<protein>
    <submittedName>
        <fullName evidence="2">Uncharacterized protein</fullName>
    </submittedName>
</protein>
<keyword evidence="1" id="KW-1133">Transmembrane helix</keyword>
<feature type="transmembrane region" description="Helical" evidence="1">
    <location>
        <begin position="449"/>
        <end position="471"/>
    </location>
</feature>
<gene>
    <name evidence="2" type="ORF">ACFSW5_24100</name>
</gene>
<comment type="caution">
    <text evidence="2">The sequence shown here is derived from an EMBL/GenBank/DDBJ whole genome shotgun (WGS) entry which is preliminary data.</text>
</comment>
<feature type="transmembrane region" description="Helical" evidence="1">
    <location>
        <begin position="101"/>
        <end position="122"/>
    </location>
</feature>